<reference evidence="2 3" key="1">
    <citation type="journal article" date="2015" name="Fungal Genet. Biol.">
        <title>Evolution of novel wood decay mechanisms in Agaricales revealed by the genome sequences of Fistulina hepatica and Cylindrobasidium torrendii.</title>
        <authorList>
            <person name="Floudas D."/>
            <person name="Held B.W."/>
            <person name="Riley R."/>
            <person name="Nagy L.G."/>
            <person name="Koehler G."/>
            <person name="Ransdell A.S."/>
            <person name="Younus H."/>
            <person name="Chow J."/>
            <person name="Chiniquy J."/>
            <person name="Lipzen A."/>
            <person name="Tritt A."/>
            <person name="Sun H."/>
            <person name="Haridas S."/>
            <person name="LaButti K."/>
            <person name="Ohm R.A."/>
            <person name="Kues U."/>
            <person name="Blanchette R.A."/>
            <person name="Grigoriev I.V."/>
            <person name="Minto R.E."/>
            <person name="Hibbett D.S."/>
        </authorList>
    </citation>
    <scope>NUCLEOTIDE SEQUENCE [LARGE SCALE GENOMIC DNA]</scope>
    <source>
        <strain evidence="2 3">FP15055 ss-10</strain>
    </source>
</reference>
<name>A0A0D7BRM2_9AGAR</name>
<dbReference type="OrthoDB" id="3012024at2759"/>
<accession>A0A0D7BRM2</accession>
<gene>
    <name evidence="2" type="ORF">CYLTODRAFT_418038</name>
</gene>
<dbReference type="AlphaFoldDB" id="A0A0D7BRM2"/>
<protein>
    <submittedName>
        <fullName evidence="2">Uncharacterized protein</fullName>
    </submittedName>
</protein>
<sequence>MHSLTRLIVVGLIVAATAVSGAPAVSCDNAYNGNTPSRRGPGIIYNCRKTSYVQTSYVCYEGAGPRYCCSGTEVYTSDGYMVGGCFAA</sequence>
<evidence type="ECO:0000313" key="2">
    <source>
        <dbReference type="EMBL" id="KIY72256.1"/>
    </source>
</evidence>
<keyword evidence="1" id="KW-0732">Signal</keyword>
<feature type="chain" id="PRO_5002317347" evidence="1">
    <location>
        <begin position="22"/>
        <end position="88"/>
    </location>
</feature>
<dbReference type="Proteomes" id="UP000054007">
    <property type="component" value="Unassembled WGS sequence"/>
</dbReference>
<organism evidence="2 3">
    <name type="scientific">Cylindrobasidium torrendii FP15055 ss-10</name>
    <dbReference type="NCBI Taxonomy" id="1314674"/>
    <lineage>
        <taxon>Eukaryota</taxon>
        <taxon>Fungi</taxon>
        <taxon>Dikarya</taxon>
        <taxon>Basidiomycota</taxon>
        <taxon>Agaricomycotina</taxon>
        <taxon>Agaricomycetes</taxon>
        <taxon>Agaricomycetidae</taxon>
        <taxon>Agaricales</taxon>
        <taxon>Marasmiineae</taxon>
        <taxon>Physalacriaceae</taxon>
        <taxon>Cylindrobasidium</taxon>
    </lineage>
</organism>
<evidence type="ECO:0000256" key="1">
    <source>
        <dbReference type="SAM" id="SignalP"/>
    </source>
</evidence>
<evidence type="ECO:0000313" key="3">
    <source>
        <dbReference type="Proteomes" id="UP000054007"/>
    </source>
</evidence>
<feature type="signal peptide" evidence="1">
    <location>
        <begin position="1"/>
        <end position="21"/>
    </location>
</feature>
<proteinExistence type="predicted"/>
<keyword evidence="3" id="KW-1185">Reference proteome</keyword>
<dbReference type="EMBL" id="KN880445">
    <property type="protein sequence ID" value="KIY72256.1"/>
    <property type="molecule type" value="Genomic_DNA"/>
</dbReference>